<evidence type="ECO:0000259" key="12">
    <source>
        <dbReference type="PROSITE" id="PS50102"/>
    </source>
</evidence>
<dbReference type="PANTHER" id="PTHR43671">
    <property type="entry name" value="SERINE/THREONINE-PROTEIN KINASE NEK"/>
    <property type="match status" value="1"/>
</dbReference>
<reference evidence="13 14" key="1">
    <citation type="submission" date="2019-03" db="EMBL/GenBank/DDBJ databases">
        <title>Single cell metagenomics reveals metabolic interactions within the superorganism composed of flagellate Streblomastix strix and complex community of Bacteroidetes bacteria on its surface.</title>
        <authorList>
            <person name="Treitli S.C."/>
            <person name="Kolisko M."/>
            <person name="Husnik F."/>
            <person name="Keeling P."/>
            <person name="Hampl V."/>
        </authorList>
    </citation>
    <scope>NUCLEOTIDE SEQUENCE [LARGE SCALE GENOMIC DNA]</scope>
    <source>
        <strain evidence="13">ST1C</strain>
    </source>
</reference>
<keyword evidence="6 8" id="KW-0067">ATP-binding</keyword>
<dbReference type="InterPro" id="IPR000504">
    <property type="entry name" value="RRM_dom"/>
</dbReference>
<evidence type="ECO:0000256" key="4">
    <source>
        <dbReference type="ARBA" id="ARBA00022741"/>
    </source>
</evidence>
<dbReference type="Pfam" id="PF00069">
    <property type="entry name" value="Pkinase"/>
    <property type="match status" value="3"/>
</dbReference>
<dbReference type="Proteomes" id="UP000324800">
    <property type="component" value="Unassembled WGS sequence"/>
</dbReference>
<keyword evidence="3" id="KW-0808">Transferase</keyword>
<dbReference type="EMBL" id="SNRW01003412">
    <property type="protein sequence ID" value="KAA6389913.1"/>
    <property type="molecule type" value="Genomic_DNA"/>
</dbReference>
<dbReference type="PROSITE" id="PS00108">
    <property type="entry name" value="PROTEIN_KINASE_ST"/>
    <property type="match status" value="3"/>
</dbReference>
<dbReference type="GO" id="GO:0003723">
    <property type="term" value="F:RNA binding"/>
    <property type="evidence" value="ECO:0007669"/>
    <property type="project" value="UniProtKB-UniRule"/>
</dbReference>
<proteinExistence type="inferred from homology"/>
<feature type="domain" description="Protein kinase" evidence="11">
    <location>
        <begin position="21"/>
        <end position="275"/>
    </location>
</feature>
<feature type="domain" description="Protein kinase" evidence="11">
    <location>
        <begin position="909"/>
        <end position="1199"/>
    </location>
</feature>
<dbReference type="PROSITE" id="PS50011">
    <property type="entry name" value="PROTEIN_KINASE_DOM"/>
    <property type="match status" value="3"/>
</dbReference>
<dbReference type="AlphaFoldDB" id="A0A5J4W5S9"/>
<dbReference type="SMART" id="SM00220">
    <property type="entry name" value="S_TKc"/>
    <property type="match status" value="3"/>
</dbReference>
<feature type="coiled-coil region" evidence="9">
    <location>
        <begin position="274"/>
        <end position="341"/>
    </location>
</feature>
<dbReference type="PANTHER" id="PTHR43671:SF13">
    <property type="entry name" value="SERINE_THREONINE-PROTEIN KINASE NEK2"/>
    <property type="match status" value="1"/>
</dbReference>
<keyword evidence="9" id="KW-0175">Coiled coil</keyword>
<dbReference type="InterPro" id="IPR011009">
    <property type="entry name" value="Kinase-like_dom_sf"/>
</dbReference>
<dbReference type="InterPro" id="IPR035979">
    <property type="entry name" value="RBD_domain_sf"/>
</dbReference>
<evidence type="ECO:0000256" key="10">
    <source>
        <dbReference type="SAM" id="MobiDB-lite"/>
    </source>
</evidence>
<dbReference type="PROSITE" id="PS00107">
    <property type="entry name" value="PROTEIN_KINASE_ATP"/>
    <property type="match status" value="1"/>
</dbReference>
<dbReference type="Gene3D" id="1.10.510.10">
    <property type="entry name" value="Transferase(Phosphotransferase) domain 1"/>
    <property type="match status" value="3"/>
</dbReference>
<evidence type="ECO:0000313" key="14">
    <source>
        <dbReference type="Proteomes" id="UP000324800"/>
    </source>
</evidence>
<dbReference type="SUPFAM" id="SSF54928">
    <property type="entry name" value="RNA-binding domain, RBD"/>
    <property type="match status" value="1"/>
</dbReference>
<gene>
    <name evidence="13" type="ORF">EZS28_014561</name>
</gene>
<evidence type="ECO:0000256" key="8">
    <source>
        <dbReference type="PROSITE-ProRule" id="PRU10141"/>
    </source>
</evidence>
<dbReference type="SUPFAM" id="SSF56112">
    <property type="entry name" value="Protein kinase-like (PK-like)"/>
    <property type="match status" value="3"/>
</dbReference>
<evidence type="ECO:0000256" key="1">
    <source>
        <dbReference type="ARBA" id="ARBA00010886"/>
    </source>
</evidence>
<dbReference type="InterPro" id="IPR017441">
    <property type="entry name" value="Protein_kinase_ATP_BS"/>
</dbReference>
<organism evidence="13 14">
    <name type="scientific">Streblomastix strix</name>
    <dbReference type="NCBI Taxonomy" id="222440"/>
    <lineage>
        <taxon>Eukaryota</taxon>
        <taxon>Metamonada</taxon>
        <taxon>Preaxostyla</taxon>
        <taxon>Oxymonadida</taxon>
        <taxon>Streblomastigidae</taxon>
        <taxon>Streblomastix</taxon>
    </lineage>
</organism>
<feature type="binding site" evidence="8">
    <location>
        <position position="938"/>
    </location>
    <ligand>
        <name>ATP</name>
        <dbReference type="ChEBI" id="CHEBI:30616"/>
    </ligand>
</feature>
<dbReference type="InterPro" id="IPR008271">
    <property type="entry name" value="Ser/Thr_kinase_AS"/>
</dbReference>
<feature type="domain" description="RRM" evidence="12">
    <location>
        <begin position="727"/>
        <end position="804"/>
    </location>
</feature>
<dbReference type="GO" id="GO:0005524">
    <property type="term" value="F:ATP binding"/>
    <property type="evidence" value="ECO:0007669"/>
    <property type="project" value="UniProtKB-UniRule"/>
</dbReference>
<dbReference type="CDD" id="cd00590">
    <property type="entry name" value="RRM_SF"/>
    <property type="match status" value="1"/>
</dbReference>
<keyword evidence="4 8" id="KW-0547">Nucleotide-binding</keyword>
<dbReference type="InterPro" id="IPR012677">
    <property type="entry name" value="Nucleotide-bd_a/b_plait_sf"/>
</dbReference>
<feature type="region of interest" description="Disordered" evidence="10">
    <location>
        <begin position="378"/>
        <end position="408"/>
    </location>
</feature>
<evidence type="ECO:0000256" key="5">
    <source>
        <dbReference type="ARBA" id="ARBA00022777"/>
    </source>
</evidence>
<dbReference type="Gene3D" id="3.30.70.330">
    <property type="match status" value="1"/>
</dbReference>
<dbReference type="PROSITE" id="PS50102">
    <property type="entry name" value="RRM"/>
    <property type="match status" value="1"/>
</dbReference>
<evidence type="ECO:0000259" key="11">
    <source>
        <dbReference type="PROSITE" id="PS50011"/>
    </source>
</evidence>
<comment type="similarity">
    <text evidence="1">Belongs to the protein kinase superfamily. NEK Ser/Thr protein kinase family. NIMA subfamily.</text>
</comment>
<name>A0A5J4W5S9_9EUKA</name>
<protein>
    <recommendedName>
        <fullName evidence="2">non-specific serine/threonine protein kinase</fullName>
        <ecNumber evidence="2">2.7.11.1</ecNumber>
    </recommendedName>
</protein>
<sequence>MERLHANLFCDLYLFQCLTLDELIDEVSSGAFGRTFLTKLKGTEIKRVIKKIPYLTEDQKKNADQEIEMLNLAQSDHIVRLIETFIRDLDICLVFEYCSGGNLRDIIYCDLIQMPEQIRIQKSQKVVYQILMGLKQLHLRGIMHRDLKPDNILIDENGNAKLSDFGLAQQIEEYENCVEEARTKIYFPPEAHMLGRMTKEGSIWQLGVIVIEMIICIHPFSGRTQQETIENIRKGNMQQLPEYVTGDLKEMILSMVNPDPMQRLSANQLLQSPIMLTQALIEQREDELREVETRVREAERRARIAEQGKKENVKEKEKDKEKDIEIEQDKEKEEIKEEKCNRFGKDKEYGGEKQIEKLKDKEKQKKIIIPISKKQLSQHSSSLTVFPSNQTGPTSSSPSSSLSSSNIPFNTSWKKSNFDRLGRLGRGGFGIVRHVIEKNTQIHMAWKEVDYEEDDEKEMVDQEVAMMQNSYNTIRQSNPSFIHIVQPLGFFADKNDHKGYIVLEYCSKGDLRKYINNLKETRTEITPMLAYEIVGQIASSLYQLHSNGILHSDLKPENVLLVEGFKVKLADFGLARQLQEVQEYTTNHGGTFLYQGPELLRIKKKEQAKYQEVLPKIIQTSTADIWAFGVMIFELLTQRHPFFDHISEGYISAGELIQRVINLPPAELPEHFPLKLKNLIRQMLEKDPSKRICAEQILEIPEVAATLKIRKQQKKEEIKQIELVNFKTIHITNISIDIEEEDLLGFLQQFGEVKSLLFKPSVEDRIEYAEVEFITQEAARQLFDSPPHTRLLCGILLQVNYKQNEQRITQQNDEDITSTSDKQSIQTVFKQYDSEKSIISSHESQPQLEPIQVIQQFPITTTLIQSAEIPHLSQPYSSKQNSLKFASQGKTKVYVVDPNFNVKWTKQDFQRMRQIGSGGFGTICLVKEKQSGKLMARKEMNYETPKQIEMVNCEVRIIREINEIFRNQSSSLNSFSHVIEPLGFFVDEEEFKAYLIMEYCEGGDLHQYIKHMKKNRTPISIQDAWSFISQIVSGIFQLHSYRIIHGDLKPSNVLLTRDRKIKLGDFGLARKLQNEATYITANGFTWRYLAPEQLQSSYQQNIKGLKQQDPVKKKLQLRLSSDIWALGIILFELLALEHPFLSKDENLPSIENFKKVTETDPKPLPLQYPDSIRNLILRMLVKDPHNRISINQIMQTPEIIANLAKK</sequence>
<keyword evidence="5 13" id="KW-0418">Kinase</keyword>
<feature type="domain" description="Protein kinase" evidence="11">
    <location>
        <begin position="418"/>
        <end position="703"/>
    </location>
</feature>
<evidence type="ECO:0000256" key="3">
    <source>
        <dbReference type="ARBA" id="ARBA00022679"/>
    </source>
</evidence>
<evidence type="ECO:0000256" key="9">
    <source>
        <dbReference type="SAM" id="Coils"/>
    </source>
</evidence>
<dbReference type="InterPro" id="IPR000719">
    <property type="entry name" value="Prot_kinase_dom"/>
</dbReference>
<evidence type="ECO:0000256" key="2">
    <source>
        <dbReference type="ARBA" id="ARBA00012513"/>
    </source>
</evidence>
<accession>A0A5J4W5S9</accession>
<dbReference type="OrthoDB" id="20524at2759"/>
<evidence type="ECO:0000313" key="13">
    <source>
        <dbReference type="EMBL" id="KAA6389913.1"/>
    </source>
</evidence>
<keyword evidence="7" id="KW-0694">RNA-binding</keyword>
<dbReference type="EC" id="2.7.11.1" evidence="2"/>
<dbReference type="GO" id="GO:0004674">
    <property type="term" value="F:protein serine/threonine kinase activity"/>
    <property type="evidence" value="ECO:0007669"/>
    <property type="project" value="UniProtKB-EC"/>
</dbReference>
<evidence type="ECO:0000256" key="6">
    <source>
        <dbReference type="ARBA" id="ARBA00022840"/>
    </source>
</evidence>
<dbReference type="InterPro" id="IPR050660">
    <property type="entry name" value="NEK_Ser/Thr_kinase"/>
</dbReference>
<evidence type="ECO:0000256" key="7">
    <source>
        <dbReference type="PROSITE-ProRule" id="PRU00176"/>
    </source>
</evidence>
<comment type="caution">
    <text evidence="13">The sequence shown here is derived from an EMBL/GenBank/DDBJ whole genome shotgun (WGS) entry which is preliminary data.</text>
</comment>